<dbReference type="InterPro" id="IPR002413">
    <property type="entry name" value="V5_allergen-like"/>
</dbReference>
<dbReference type="InterPro" id="IPR018244">
    <property type="entry name" value="Allrgn_V5/Tpx1_CS"/>
</dbReference>
<dbReference type="PROSITE" id="PS01010">
    <property type="entry name" value="CRISP_2"/>
    <property type="match status" value="1"/>
</dbReference>
<evidence type="ECO:0000259" key="2">
    <source>
        <dbReference type="SMART" id="SM00198"/>
    </source>
</evidence>
<dbReference type="SMART" id="SM00198">
    <property type="entry name" value="SCP"/>
    <property type="match status" value="1"/>
</dbReference>
<dbReference type="InterPro" id="IPR001283">
    <property type="entry name" value="CRISP-related"/>
</dbReference>
<dbReference type="Gene3D" id="3.40.33.10">
    <property type="entry name" value="CAP"/>
    <property type="match status" value="1"/>
</dbReference>
<organism evidence="3 4">
    <name type="scientific">Meganyctiphanes norvegica</name>
    <name type="common">Northern krill</name>
    <name type="synonym">Thysanopoda norvegica</name>
    <dbReference type="NCBI Taxonomy" id="48144"/>
    <lineage>
        <taxon>Eukaryota</taxon>
        <taxon>Metazoa</taxon>
        <taxon>Ecdysozoa</taxon>
        <taxon>Arthropoda</taxon>
        <taxon>Crustacea</taxon>
        <taxon>Multicrustacea</taxon>
        <taxon>Malacostraca</taxon>
        <taxon>Eumalacostraca</taxon>
        <taxon>Eucarida</taxon>
        <taxon>Euphausiacea</taxon>
        <taxon>Euphausiidae</taxon>
        <taxon>Meganyctiphanes</taxon>
    </lineage>
</organism>
<dbReference type="PANTHER" id="PTHR10334">
    <property type="entry name" value="CYSTEINE-RICH SECRETORY PROTEIN-RELATED"/>
    <property type="match status" value="1"/>
</dbReference>
<dbReference type="AlphaFoldDB" id="A0AAV2PJH3"/>
<gene>
    <name evidence="3" type="ORF">MNOR_LOCUS614</name>
</gene>
<evidence type="ECO:0000256" key="1">
    <source>
        <dbReference type="SAM" id="MobiDB-lite"/>
    </source>
</evidence>
<keyword evidence="4" id="KW-1185">Reference proteome</keyword>
<dbReference type="EMBL" id="CAXKWB010000142">
    <property type="protein sequence ID" value="CAL4059492.1"/>
    <property type="molecule type" value="Genomic_DNA"/>
</dbReference>
<feature type="region of interest" description="Disordered" evidence="1">
    <location>
        <begin position="1"/>
        <end position="20"/>
    </location>
</feature>
<dbReference type="InterPro" id="IPR014044">
    <property type="entry name" value="CAP_dom"/>
</dbReference>
<proteinExistence type="predicted"/>
<feature type="domain" description="SCP" evidence="2">
    <location>
        <begin position="81"/>
        <end position="244"/>
    </location>
</feature>
<dbReference type="InterPro" id="IPR035940">
    <property type="entry name" value="CAP_sf"/>
</dbReference>
<dbReference type="CDD" id="cd05380">
    <property type="entry name" value="CAP_euk"/>
    <property type="match status" value="1"/>
</dbReference>
<evidence type="ECO:0000313" key="3">
    <source>
        <dbReference type="EMBL" id="CAL4059492.1"/>
    </source>
</evidence>
<sequence length="270" mass="30086">VSVNNASSTPVTNGSTSSDTPTGFWNPFPVFIATPPVASPNFHMETASGLLCDYSQFGISHSSVLADNLSCKIKQRGVTWKEKFEILEKHNSFRAKVARGEELRGYLGPQPSASNMRQLVWNNQLAEVAQAWANQCPHGHDCYNCRKICSHNYPIGQNIYFHWGHSKSSGWAQAIEDWYSEVVNMNKSLVDAFAPQGRTIARYTQVVWSETREIGCGAVYYSVDYFPESKIYVCNYGPAGNLLGRYVYKRGPAATHCPYGSSRTFPELCA</sequence>
<evidence type="ECO:0000313" key="4">
    <source>
        <dbReference type="Proteomes" id="UP001497623"/>
    </source>
</evidence>
<reference evidence="3 4" key="1">
    <citation type="submission" date="2024-05" db="EMBL/GenBank/DDBJ databases">
        <authorList>
            <person name="Wallberg A."/>
        </authorList>
    </citation>
    <scope>NUCLEOTIDE SEQUENCE [LARGE SCALE GENOMIC DNA]</scope>
</reference>
<dbReference type="GO" id="GO:0005576">
    <property type="term" value="C:extracellular region"/>
    <property type="evidence" value="ECO:0007669"/>
    <property type="project" value="InterPro"/>
</dbReference>
<dbReference type="PRINTS" id="PR00837">
    <property type="entry name" value="V5TPXLIKE"/>
</dbReference>
<protein>
    <recommendedName>
        <fullName evidence="2">SCP domain-containing protein</fullName>
    </recommendedName>
</protein>
<dbReference type="Pfam" id="PF00188">
    <property type="entry name" value="CAP"/>
    <property type="match status" value="1"/>
</dbReference>
<comment type="caution">
    <text evidence="3">The sequence shown here is derived from an EMBL/GenBank/DDBJ whole genome shotgun (WGS) entry which is preliminary data.</text>
</comment>
<dbReference type="PRINTS" id="PR00838">
    <property type="entry name" value="V5ALLERGEN"/>
</dbReference>
<dbReference type="Proteomes" id="UP001497623">
    <property type="component" value="Unassembled WGS sequence"/>
</dbReference>
<name>A0AAV2PJH3_MEGNR</name>
<dbReference type="SUPFAM" id="SSF55797">
    <property type="entry name" value="PR-1-like"/>
    <property type="match status" value="1"/>
</dbReference>
<accession>A0AAV2PJH3</accession>
<feature type="non-terminal residue" evidence="3">
    <location>
        <position position="1"/>
    </location>
</feature>